<protein>
    <recommendedName>
        <fullName evidence="3">Subtilisin</fullName>
    </recommendedName>
</protein>
<name>A0ABN9PF27_9DINO</name>
<gene>
    <name evidence="1" type="ORF">PCOR1329_LOCUS2375</name>
</gene>
<organism evidence="1 2">
    <name type="scientific">Prorocentrum cordatum</name>
    <dbReference type="NCBI Taxonomy" id="2364126"/>
    <lineage>
        <taxon>Eukaryota</taxon>
        <taxon>Sar</taxon>
        <taxon>Alveolata</taxon>
        <taxon>Dinophyceae</taxon>
        <taxon>Prorocentrales</taxon>
        <taxon>Prorocentraceae</taxon>
        <taxon>Prorocentrum</taxon>
    </lineage>
</organism>
<proteinExistence type="predicted"/>
<accession>A0ABN9PF27</accession>
<comment type="caution">
    <text evidence="1">The sequence shown here is derived from an EMBL/GenBank/DDBJ whole genome shotgun (WGS) entry which is preliminary data.</text>
</comment>
<evidence type="ECO:0008006" key="3">
    <source>
        <dbReference type="Google" id="ProtNLM"/>
    </source>
</evidence>
<reference evidence="1" key="1">
    <citation type="submission" date="2023-10" db="EMBL/GenBank/DDBJ databases">
        <authorList>
            <person name="Chen Y."/>
            <person name="Shah S."/>
            <person name="Dougan E. K."/>
            <person name="Thang M."/>
            <person name="Chan C."/>
        </authorList>
    </citation>
    <scope>NUCLEOTIDE SEQUENCE [LARGE SCALE GENOMIC DNA]</scope>
</reference>
<dbReference type="Proteomes" id="UP001189429">
    <property type="component" value="Unassembled WGS sequence"/>
</dbReference>
<evidence type="ECO:0000313" key="2">
    <source>
        <dbReference type="Proteomes" id="UP001189429"/>
    </source>
</evidence>
<dbReference type="EMBL" id="CAUYUJ010000598">
    <property type="protein sequence ID" value="CAK0791499.1"/>
    <property type="molecule type" value="Genomic_DNA"/>
</dbReference>
<keyword evidence="2" id="KW-1185">Reference proteome</keyword>
<evidence type="ECO:0000313" key="1">
    <source>
        <dbReference type="EMBL" id="CAK0791499.1"/>
    </source>
</evidence>
<sequence length="153" mass="16766">MRFAWGWRDVNTVEHGGATSIKLCEMLEYGAANSENDSHAHYAHWNAAHRTGTGAVADIGKASKNPCRNECICIGPAMPAAPRLLRCSSELAYVRVEALTRPCRRSDGRDNKESMLSGVTGACQCPPPCLEAQTWHRSDVCIFPSARTIEEHP</sequence>